<dbReference type="Pfam" id="PF07171">
    <property type="entry name" value="MlrC_C"/>
    <property type="match status" value="1"/>
</dbReference>
<evidence type="ECO:0008006" key="4">
    <source>
        <dbReference type="Google" id="ProtNLM"/>
    </source>
</evidence>
<sequence length="497" mass="54207">MRIVIAMMKHETNTFSPIVTDWERFQQWGAHRGVAVQQTYGETGMPVAAYIKLARARRAEVVTPIAAEAMPSGPVLEKAYEYMTGLICDAVASGCDAALLDLHGAMVAEHTPDGEGTLLARIRDISPDLPIAVTCDLHCNLTAAMVQNATALIGYKTYPHVDKYQVAEQVGTIVLDALDGRCLPTMSWGNVPLLSQTLCQGTDDEPMKTLIQCCRKAEQHPEILAATTFGGFPMADMRDAGNSVVIVSDRNLQLANQYRDQILRKTWEAREGFVYQPRSLDNEITKVRSLPEGPILLLDHADNCGSGGTQDVMTVVERVFRAGLEDVIVGAVWDPIAVGTMQEAGVGAELSLSLGGNTDMPSIGECGRPFHVVGTVKVLTDGKWIVHGPMYHGVEVDMGPTALLDIGGMAIVVISYHHEPWDRGIFTSVGIQPEHHHYILLKSRIHYRAGFADLVRHTVTLDGSGVTTSENSKLDYQNLRRPIYPLDSPSWPETSAA</sequence>
<dbReference type="AlphaFoldDB" id="A0A381X014"/>
<dbReference type="InterPro" id="IPR010799">
    <property type="entry name" value="MlrC_C"/>
</dbReference>
<dbReference type="EMBL" id="UINC01013279">
    <property type="protein sequence ID" value="SVA57497.1"/>
    <property type="molecule type" value="Genomic_DNA"/>
</dbReference>
<organism evidence="3">
    <name type="scientific">marine metagenome</name>
    <dbReference type="NCBI Taxonomy" id="408172"/>
    <lineage>
        <taxon>unclassified sequences</taxon>
        <taxon>metagenomes</taxon>
        <taxon>ecological metagenomes</taxon>
    </lineage>
</organism>
<proteinExistence type="predicted"/>
<feature type="domain" description="Microcystin LR degradation protein MlrC C-terminal" evidence="1">
    <location>
        <begin position="297"/>
        <end position="478"/>
    </location>
</feature>
<accession>A0A381X014</accession>
<dbReference type="Pfam" id="PF07364">
    <property type="entry name" value="DUF1485"/>
    <property type="match status" value="1"/>
</dbReference>
<reference evidence="3" key="1">
    <citation type="submission" date="2018-05" db="EMBL/GenBank/DDBJ databases">
        <authorList>
            <person name="Lanie J.A."/>
            <person name="Ng W.-L."/>
            <person name="Kazmierczak K.M."/>
            <person name="Andrzejewski T.M."/>
            <person name="Davidsen T.M."/>
            <person name="Wayne K.J."/>
            <person name="Tettelin H."/>
            <person name="Glass J.I."/>
            <person name="Rusch D."/>
            <person name="Podicherti R."/>
            <person name="Tsui H.-C.T."/>
            <person name="Winkler M.E."/>
        </authorList>
    </citation>
    <scope>NUCLEOTIDE SEQUENCE</scope>
</reference>
<protein>
    <recommendedName>
        <fullName evidence="4">Microcystin LR degradation protein MlrC N-terminal domain-containing protein</fullName>
    </recommendedName>
</protein>
<feature type="domain" description="Microcystin LR degradation protein MlrC N-terminal" evidence="2">
    <location>
        <begin position="2"/>
        <end position="286"/>
    </location>
</feature>
<evidence type="ECO:0000259" key="1">
    <source>
        <dbReference type="Pfam" id="PF07171"/>
    </source>
</evidence>
<name>A0A381X014_9ZZZZ</name>
<dbReference type="PIRSF" id="PIRSF012702">
    <property type="entry name" value="UCP012702"/>
    <property type="match status" value="1"/>
</dbReference>
<dbReference type="InterPro" id="IPR009197">
    <property type="entry name" value="MlrC"/>
</dbReference>
<gene>
    <name evidence="3" type="ORF">METZ01_LOCUS110351</name>
</gene>
<dbReference type="InterPro" id="IPR015995">
    <property type="entry name" value="MlrC_N"/>
</dbReference>
<evidence type="ECO:0000313" key="3">
    <source>
        <dbReference type="EMBL" id="SVA57497.1"/>
    </source>
</evidence>
<evidence type="ECO:0000259" key="2">
    <source>
        <dbReference type="Pfam" id="PF07364"/>
    </source>
</evidence>